<protein>
    <submittedName>
        <fullName evidence="2">Uncharacterized protein</fullName>
    </submittedName>
</protein>
<evidence type="ECO:0000256" key="1">
    <source>
        <dbReference type="SAM" id="MobiDB-lite"/>
    </source>
</evidence>
<feature type="compositionally biased region" description="Low complexity" evidence="1">
    <location>
        <begin position="10"/>
        <end position="29"/>
    </location>
</feature>
<dbReference type="AlphaFoldDB" id="A0A6J4S7L0"/>
<gene>
    <name evidence="2" type="ORF">AVDCRST_MAG45-750</name>
</gene>
<feature type="non-terminal residue" evidence="2">
    <location>
        <position position="195"/>
    </location>
</feature>
<feature type="region of interest" description="Disordered" evidence="1">
    <location>
        <begin position="1"/>
        <end position="195"/>
    </location>
</feature>
<dbReference type="EMBL" id="CADCVU010000067">
    <property type="protein sequence ID" value="CAA9491021.1"/>
    <property type="molecule type" value="Genomic_DNA"/>
</dbReference>
<proteinExistence type="predicted"/>
<evidence type="ECO:0000313" key="2">
    <source>
        <dbReference type="EMBL" id="CAA9491021.1"/>
    </source>
</evidence>
<name>A0A6J4S7L0_9ACTN</name>
<reference evidence="2" key="1">
    <citation type="submission" date="2020-02" db="EMBL/GenBank/DDBJ databases">
        <authorList>
            <person name="Meier V. D."/>
        </authorList>
    </citation>
    <scope>NUCLEOTIDE SEQUENCE</scope>
    <source>
        <strain evidence="2">AVDCRST_MAG45</strain>
    </source>
</reference>
<organism evidence="2">
    <name type="scientific">uncultured Solirubrobacterales bacterium</name>
    <dbReference type="NCBI Taxonomy" id="768556"/>
    <lineage>
        <taxon>Bacteria</taxon>
        <taxon>Bacillati</taxon>
        <taxon>Actinomycetota</taxon>
        <taxon>Thermoleophilia</taxon>
        <taxon>Solirubrobacterales</taxon>
        <taxon>environmental samples</taxon>
    </lineage>
</organism>
<feature type="compositionally biased region" description="Low complexity" evidence="1">
    <location>
        <begin position="153"/>
        <end position="195"/>
    </location>
</feature>
<feature type="compositionally biased region" description="Basic residues" evidence="1">
    <location>
        <begin position="142"/>
        <end position="152"/>
    </location>
</feature>
<feature type="non-terminal residue" evidence="2">
    <location>
        <position position="1"/>
    </location>
</feature>
<sequence>WPTPPRCTRPRTAATESSTSPPAGSPATGRASARGWRMHPCAQRSPTASGRRGACSPSCRPSPPRRICTAAPPPSASAVAWPTSTTWPRTASSSATRRCGSRRSRRATRGFSSPTSRPSARPGVRPSGRASAVVGRPSWNRSPKRSRRRPRRSAATPTPRSSRSTAPRSDAPLRGSPSGSGRSASGSTAAQRTGT</sequence>
<feature type="compositionally biased region" description="Low complexity" evidence="1">
    <location>
        <begin position="55"/>
        <end position="98"/>
    </location>
</feature>
<feature type="compositionally biased region" description="Basic residues" evidence="1">
    <location>
        <begin position="99"/>
        <end position="108"/>
    </location>
</feature>
<accession>A0A6J4S7L0</accession>